<proteinExistence type="predicted"/>
<protein>
    <submittedName>
        <fullName evidence="1">Uncharacterized protein</fullName>
    </submittedName>
</protein>
<evidence type="ECO:0000313" key="2">
    <source>
        <dbReference type="Proteomes" id="UP001497535"/>
    </source>
</evidence>
<comment type="caution">
    <text evidence="1">The sequence shown here is derived from an EMBL/GenBank/DDBJ whole genome shotgun (WGS) entry which is preliminary data.</text>
</comment>
<name>A0ACB1A4T7_MELEN</name>
<accession>A0ACB1A4T7</accession>
<dbReference type="EMBL" id="CAVMJV010000057">
    <property type="protein sequence ID" value="CAK5085195.1"/>
    <property type="molecule type" value="Genomic_DNA"/>
</dbReference>
<dbReference type="Proteomes" id="UP001497535">
    <property type="component" value="Unassembled WGS sequence"/>
</dbReference>
<gene>
    <name evidence="1" type="ORF">MENTE1834_LOCUS32632</name>
</gene>
<reference evidence="1" key="1">
    <citation type="submission" date="2023-11" db="EMBL/GenBank/DDBJ databases">
        <authorList>
            <person name="Poullet M."/>
        </authorList>
    </citation>
    <scope>NUCLEOTIDE SEQUENCE</scope>
    <source>
        <strain evidence="1">E1834</strain>
    </source>
</reference>
<evidence type="ECO:0000313" key="1">
    <source>
        <dbReference type="EMBL" id="CAK5085195.1"/>
    </source>
</evidence>
<organism evidence="1 2">
    <name type="scientific">Meloidogyne enterolobii</name>
    <name type="common">Root-knot nematode worm</name>
    <name type="synonym">Meloidogyne mayaguensis</name>
    <dbReference type="NCBI Taxonomy" id="390850"/>
    <lineage>
        <taxon>Eukaryota</taxon>
        <taxon>Metazoa</taxon>
        <taxon>Ecdysozoa</taxon>
        <taxon>Nematoda</taxon>
        <taxon>Chromadorea</taxon>
        <taxon>Rhabditida</taxon>
        <taxon>Tylenchina</taxon>
        <taxon>Tylenchomorpha</taxon>
        <taxon>Tylenchoidea</taxon>
        <taxon>Meloidogynidae</taxon>
        <taxon>Meloidogyninae</taxon>
        <taxon>Meloidogyne</taxon>
    </lineage>
</organism>
<sequence>MLLLDGWPALQCSTWWPWLDVWWPCLDGFNQTVGFFLVYFELLNLKMNFFYFYVCSSCGGLWRIC</sequence>
<keyword evidence="2" id="KW-1185">Reference proteome</keyword>